<dbReference type="CDD" id="cd06171">
    <property type="entry name" value="Sigma70_r4"/>
    <property type="match status" value="1"/>
</dbReference>
<dbReference type="InterPro" id="IPR013325">
    <property type="entry name" value="RNA_pol_sigma_r2"/>
</dbReference>
<keyword evidence="3" id="KW-0731">Sigma factor</keyword>
<dbReference type="Gene3D" id="1.10.10.10">
    <property type="entry name" value="Winged helix-like DNA-binding domain superfamily/Winged helix DNA-binding domain"/>
    <property type="match status" value="1"/>
</dbReference>
<dbReference type="InterPro" id="IPR013249">
    <property type="entry name" value="RNA_pol_sigma70_r4_t2"/>
</dbReference>
<dbReference type="InterPro" id="IPR014284">
    <property type="entry name" value="RNA_pol_sigma-70_dom"/>
</dbReference>
<dbReference type="PANTHER" id="PTHR43133:SF32">
    <property type="entry name" value="BLR3042 PROTEIN"/>
    <property type="match status" value="1"/>
</dbReference>
<reference evidence="8" key="2">
    <citation type="submission" date="2023-02" db="EMBL/GenBank/DDBJ databases">
        <authorList>
            <person name="Rayyan A."/>
            <person name="Meyer T."/>
            <person name="Kyndt J.A."/>
        </authorList>
    </citation>
    <scope>NUCLEOTIDE SEQUENCE</scope>
    <source>
        <strain evidence="8">DSM 9987</strain>
    </source>
</reference>
<dbReference type="InterPro" id="IPR013324">
    <property type="entry name" value="RNA_pol_sigma_r3/r4-like"/>
</dbReference>
<evidence type="ECO:0000256" key="2">
    <source>
        <dbReference type="ARBA" id="ARBA00023015"/>
    </source>
</evidence>
<feature type="domain" description="RNA polymerase sigma-70 region 2" evidence="6">
    <location>
        <begin position="49"/>
        <end position="114"/>
    </location>
</feature>
<proteinExistence type="inferred from homology"/>
<dbReference type="PANTHER" id="PTHR43133">
    <property type="entry name" value="RNA POLYMERASE ECF-TYPE SIGMA FACTO"/>
    <property type="match status" value="1"/>
</dbReference>
<organism evidence="8 9">
    <name type="scientific">Rhodoplanes tepidamans</name>
    <name type="common">Rhodoplanes cryptolactis</name>
    <dbReference type="NCBI Taxonomy" id="200616"/>
    <lineage>
        <taxon>Bacteria</taxon>
        <taxon>Pseudomonadati</taxon>
        <taxon>Pseudomonadota</taxon>
        <taxon>Alphaproteobacteria</taxon>
        <taxon>Hyphomicrobiales</taxon>
        <taxon>Nitrobacteraceae</taxon>
        <taxon>Rhodoplanes</taxon>
    </lineage>
</organism>
<dbReference type="SUPFAM" id="SSF88659">
    <property type="entry name" value="Sigma3 and sigma4 domains of RNA polymerase sigma factors"/>
    <property type="match status" value="1"/>
</dbReference>
<name>A0ABT5J7R4_RHOTP</name>
<dbReference type="NCBIfam" id="NF009168">
    <property type="entry name" value="PRK12515.1"/>
    <property type="match status" value="1"/>
</dbReference>
<feature type="region of interest" description="Disordered" evidence="5">
    <location>
        <begin position="1"/>
        <end position="30"/>
    </location>
</feature>
<keyword evidence="9" id="KW-1185">Reference proteome</keyword>
<evidence type="ECO:0000313" key="8">
    <source>
        <dbReference type="EMBL" id="MDC7785694.1"/>
    </source>
</evidence>
<dbReference type="Pfam" id="PF04542">
    <property type="entry name" value="Sigma70_r2"/>
    <property type="match status" value="1"/>
</dbReference>
<evidence type="ECO:0000256" key="1">
    <source>
        <dbReference type="ARBA" id="ARBA00010641"/>
    </source>
</evidence>
<dbReference type="SUPFAM" id="SSF88946">
    <property type="entry name" value="Sigma2 domain of RNA polymerase sigma factors"/>
    <property type="match status" value="1"/>
</dbReference>
<reference evidence="8" key="1">
    <citation type="journal article" date="2023" name="Microbiol Resour">
        <title>Genome Sequences of Rhodoplanes serenus and Two Thermotolerant Strains, Rhodoplanes tepidamans and 'Rhodoplanes cryptolactis,' Further Refine the Genus.</title>
        <authorList>
            <person name="Rayyan A.A."/>
            <person name="Kyndt J.A."/>
        </authorList>
    </citation>
    <scope>NUCLEOTIDE SEQUENCE</scope>
    <source>
        <strain evidence="8">DSM 9987</strain>
    </source>
</reference>
<evidence type="ECO:0000259" key="7">
    <source>
        <dbReference type="Pfam" id="PF08281"/>
    </source>
</evidence>
<dbReference type="InterPro" id="IPR039425">
    <property type="entry name" value="RNA_pol_sigma-70-like"/>
</dbReference>
<dbReference type="InterPro" id="IPR007627">
    <property type="entry name" value="RNA_pol_sigma70_r2"/>
</dbReference>
<dbReference type="Proteomes" id="UP001165652">
    <property type="component" value="Unassembled WGS sequence"/>
</dbReference>
<evidence type="ECO:0000313" key="9">
    <source>
        <dbReference type="Proteomes" id="UP001165652"/>
    </source>
</evidence>
<comment type="similarity">
    <text evidence="1">Belongs to the sigma-70 factor family. ECF subfamily.</text>
</comment>
<keyword evidence="2" id="KW-0805">Transcription regulation</keyword>
<dbReference type="Gene3D" id="1.10.1740.10">
    <property type="match status" value="1"/>
</dbReference>
<dbReference type="RefSeq" id="WP_272776539.1">
    <property type="nucleotide sequence ID" value="NZ_JAQQLI010000009.1"/>
</dbReference>
<gene>
    <name evidence="8" type="ORF">PQJ73_08370</name>
</gene>
<evidence type="ECO:0000256" key="4">
    <source>
        <dbReference type="ARBA" id="ARBA00023163"/>
    </source>
</evidence>
<protein>
    <submittedName>
        <fullName evidence="8">Sigma-70 family RNA polymerase sigma factor</fullName>
    </submittedName>
</protein>
<dbReference type="NCBIfam" id="TIGR02937">
    <property type="entry name" value="sigma70-ECF"/>
    <property type="match status" value="1"/>
</dbReference>
<evidence type="ECO:0000256" key="5">
    <source>
        <dbReference type="SAM" id="MobiDB-lite"/>
    </source>
</evidence>
<dbReference type="Pfam" id="PF08281">
    <property type="entry name" value="Sigma70_r4_2"/>
    <property type="match status" value="1"/>
</dbReference>
<evidence type="ECO:0000256" key="3">
    <source>
        <dbReference type="ARBA" id="ARBA00023082"/>
    </source>
</evidence>
<comment type="caution">
    <text evidence="8">The sequence shown here is derived from an EMBL/GenBank/DDBJ whole genome shotgun (WGS) entry which is preliminary data.</text>
</comment>
<sequence length="211" mass="23395">MSTVLALPRVSDTQRPPATGAKAPGAKPPTDAGLMARMAAGDRAALQAFYTRHHVRVFRFVLRILGDRTQAEDVISDVFIDAWRQAGQFEGRSAVSTWLLAIARHKAYAVLRRRPTESIDDEKAAQIEDGCDTPDVTLEKQNRAAILRRCLEALPSAHREIVDLVYYHERSVAEVAAVFGIPENTVKTRLFYARKKLAGMLAAAGVDRDWL</sequence>
<accession>A0ABT5J7R4</accession>
<dbReference type="InterPro" id="IPR036388">
    <property type="entry name" value="WH-like_DNA-bd_sf"/>
</dbReference>
<keyword evidence="4" id="KW-0804">Transcription</keyword>
<evidence type="ECO:0000259" key="6">
    <source>
        <dbReference type="Pfam" id="PF04542"/>
    </source>
</evidence>
<feature type="domain" description="RNA polymerase sigma factor 70 region 4 type 2" evidence="7">
    <location>
        <begin position="146"/>
        <end position="197"/>
    </location>
</feature>
<feature type="compositionally biased region" description="Low complexity" evidence="5">
    <location>
        <begin position="16"/>
        <end position="30"/>
    </location>
</feature>
<dbReference type="EMBL" id="JAQQLI010000009">
    <property type="protein sequence ID" value="MDC7785694.1"/>
    <property type="molecule type" value="Genomic_DNA"/>
</dbReference>